<evidence type="ECO:0000256" key="2">
    <source>
        <dbReference type="ARBA" id="ARBA00022801"/>
    </source>
</evidence>
<dbReference type="Proteomes" id="UP000477750">
    <property type="component" value="Unassembled WGS sequence"/>
</dbReference>
<gene>
    <name evidence="6" type="ORF">GFD30_22060</name>
</gene>
<dbReference type="Pfam" id="PF00561">
    <property type="entry name" value="Abhydrolase_1"/>
    <property type="match status" value="1"/>
</dbReference>
<comment type="caution">
    <text evidence="6">The sequence shown here is derived from an EMBL/GenBank/DDBJ whole genome shotgun (WGS) entry which is preliminary data.</text>
</comment>
<name>A0A6L5GF49_9ACTN</name>
<accession>A0A6L5GF49</accession>
<sequence length="509" mass="55634">MKPLTRTLAAAASAAALTVTLLAASPLAASAHPRGIDWGPCPDAEPGDAVECAKIKVPLDYSRPWRGQIEIGLARRQATNPDEKIGTILMDPGGPGGSGVGSIINGNPLTGETAERFDIVGFDPRGINTSTQVLCSEEALLNQAGVPFPTDQESFEALEAANAALTEDCREHTGRLFDHVSNLETVEDMERIRRALGEGKLNYLGYSYGTIMGQQYAEEYPRNIRTMVLDGNMDHSLGSIWDFMRTETAAVEENFLAFADWCESSADCALFGEDVKALYAELKAKARSGELTDPYLGEPLDFLGLAEDYTFSANYPQFWTFLAEEYAAMRDGVLLPGVAAFQEEPVLHENLYYPAWCQDWGWDIADYDELESLLGKLAEDSPNVEWTPYNQHALTCVGSGIDHTNERDELDIPRSAPPIVFIGNEHDPATVYPWTVTAAEQADGHLITYEGYWHTIYGGYSECVDQAVNDYFVNRTKPEDGLSCPNLDFPGLSGLSAGQRTPAVGPYGL</sequence>
<evidence type="ECO:0000256" key="3">
    <source>
        <dbReference type="SAM" id="SignalP"/>
    </source>
</evidence>
<feature type="signal peptide" evidence="3">
    <location>
        <begin position="1"/>
        <end position="31"/>
    </location>
</feature>
<dbReference type="EMBL" id="WIAO01000038">
    <property type="protein sequence ID" value="MQM28226.1"/>
    <property type="molecule type" value="Genomic_DNA"/>
</dbReference>
<dbReference type="AlphaFoldDB" id="A0A6L5GF49"/>
<evidence type="ECO:0000313" key="7">
    <source>
        <dbReference type="Proteomes" id="UP000477750"/>
    </source>
</evidence>
<evidence type="ECO:0000256" key="1">
    <source>
        <dbReference type="ARBA" id="ARBA00010088"/>
    </source>
</evidence>
<dbReference type="RefSeq" id="WP_153027332.1">
    <property type="nucleotide sequence ID" value="NZ_WIAO01000038.1"/>
</dbReference>
<proteinExistence type="inferred from homology"/>
<dbReference type="InterPro" id="IPR051601">
    <property type="entry name" value="Serine_prot/Carboxylest_S33"/>
</dbReference>
<organism evidence="6 7">
    <name type="scientific">Glycomyces albidus</name>
    <dbReference type="NCBI Taxonomy" id="2656774"/>
    <lineage>
        <taxon>Bacteria</taxon>
        <taxon>Bacillati</taxon>
        <taxon>Actinomycetota</taxon>
        <taxon>Actinomycetes</taxon>
        <taxon>Glycomycetales</taxon>
        <taxon>Glycomycetaceae</taxon>
        <taxon>Glycomyces</taxon>
    </lineage>
</organism>
<evidence type="ECO:0000259" key="4">
    <source>
        <dbReference type="Pfam" id="PF00561"/>
    </source>
</evidence>
<dbReference type="GO" id="GO:0016787">
    <property type="term" value="F:hydrolase activity"/>
    <property type="evidence" value="ECO:0007669"/>
    <property type="project" value="UniProtKB-KW"/>
</dbReference>
<dbReference type="Pfam" id="PF08386">
    <property type="entry name" value="Abhydrolase_4"/>
    <property type="match status" value="1"/>
</dbReference>
<keyword evidence="2 6" id="KW-0378">Hydrolase</keyword>
<evidence type="ECO:0000313" key="6">
    <source>
        <dbReference type="EMBL" id="MQM28226.1"/>
    </source>
</evidence>
<protein>
    <submittedName>
        <fullName evidence="6">Alpha/beta fold hydrolase</fullName>
    </submittedName>
</protein>
<dbReference type="SUPFAM" id="SSF53474">
    <property type="entry name" value="alpha/beta-Hydrolases"/>
    <property type="match status" value="1"/>
</dbReference>
<keyword evidence="7" id="KW-1185">Reference proteome</keyword>
<dbReference type="Gene3D" id="3.40.50.1820">
    <property type="entry name" value="alpha/beta hydrolase"/>
    <property type="match status" value="1"/>
</dbReference>
<feature type="domain" description="AB hydrolase-1" evidence="4">
    <location>
        <begin position="88"/>
        <end position="288"/>
    </location>
</feature>
<comment type="similarity">
    <text evidence="1">Belongs to the peptidase S33 family.</text>
</comment>
<dbReference type="PANTHER" id="PTHR43248">
    <property type="entry name" value="2-SUCCINYL-6-HYDROXY-2,4-CYCLOHEXADIENE-1-CARBOXYLATE SYNTHASE"/>
    <property type="match status" value="1"/>
</dbReference>
<feature type="chain" id="PRO_5026719914" evidence="3">
    <location>
        <begin position="32"/>
        <end position="509"/>
    </location>
</feature>
<keyword evidence="3" id="KW-0732">Signal</keyword>
<evidence type="ECO:0000259" key="5">
    <source>
        <dbReference type="Pfam" id="PF08386"/>
    </source>
</evidence>
<dbReference type="PANTHER" id="PTHR43248:SF25">
    <property type="entry name" value="AB HYDROLASE-1 DOMAIN-CONTAINING PROTEIN-RELATED"/>
    <property type="match status" value="1"/>
</dbReference>
<feature type="domain" description="Peptidase S33 tripeptidyl aminopeptidase-like C-terminal" evidence="5">
    <location>
        <begin position="392"/>
        <end position="484"/>
    </location>
</feature>
<dbReference type="InterPro" id="IPR000073">
    <property type="entry name" value="AB_hydrolase_1"/>
</dbReference>
<dbReference type="InterPro" id="IPR029058">
    <property type="entry name" value="AB_hydrolase_fold"/>
</dbReference>
<dbReference type="InterPro" id="IPR013595">
    <property type="entry name" value="Pept_S33_TAP-like_C"/>
</dbReference>
<reference evidence="6 7" key="1">
    <citation type="submission" date="2019-10" db="EMBL/GenBank/DDBJ databases">
        <title>Glycomyces albidus sp. nov., a novel actinomycete isolated from rhizosphere soil of wheat (Triticum aestivum L.).</title>
        <authorList>
            <person name="Qian L."/>
        </authorList>
    </citation>
    <scope>NUCLEOTIDE SEQUENCE [LARGE SCALE GENOMIC DNA]</scope>
    <source>
        <strain evidence="6 7">NEAU-7082</strain>
    </source>
</reference>